<comment type="caution">
    <text evidence="2">The sequence shown here is derived from an EMBL/GenBank/DDBJ whole genome shotgun (WGS) entry which is preliminary data.</text>
</comment>
<evidence type="ECO:0000259" key="1">
    <source>
        <dbReference type="Pfam" id="PF26340"/>
    </source>
</evidence>
<feature type="domain" description="ScoMcrA-like DNA sulfur-binding" evidence="1">
    <location>
        <begin position="144"/>
        <end position="272"/>
    </location>
</feature>
<organism evidence="2 3">
    <name type="scientific">Actinophytocola xinjiangensis</name>
    <dbReference type="NCBI Taxonomy" id="485602"/>
    <lineage>
        <taxon>Bacteria</taxon>
        <taxon>Bacillati</taxon>
        <taxon>Actinomycetota</taxon>
        <taxon>Actinomycetes</taxon>
        <taxon>Pseudonocardiales</taxon>
        <taxon>Pseudonocardiaceae</taxon>
    </lineage>
</organism>
<dbReference type="InterPro" id="IPR058813">
    <property type="entry name" value="DNA-SBD_ScoMcrA"/>
</dbReference>
<dbReference type="Pfam" id="PF26340">
    <property type="entry name" value="DNA-SBD_ScoMcrA"/>
    <property type="match status" value="1"/>
</dbReference>
<evidence type="ECO:0000313" key="3">
    <source>
        <dbReference type="Proteomes" id="UP000185696"/>
    </source>
</evidence>
<gene>
    <name evidence="2" type="ORF">BLA60_04470</name>
</gene>
<name>A0A7Z0WT50_9PSEU</name>
<dbReference type="AlphaFoldDB" id="A0A7Z0WT50"/>
<dbReference type="Proteomes" id="UP000185696">
    <property type="component" value="Unassembled WGS sequence"/>
</dbReference>
<evidence type="ECO:0000313" key="2">
    <source>
        <dbReference type="EMBL" id="OLF14384.1"/>
    </source>
</evidence>
<accession>A0A7Z0WT50</accession>
<proteinExistence type="predicted"/>
<protein>
    <recommendedName>
        <fullName evidence="1">ScoMcrA-like DNA sulfur-binding domain-containing protein</fullName>
    </recommendedName>
</protein>
<sequence>MRDGHGLSLLLESAGDRSRNDDYVPASRLLLARLRDVEAVVLAVVVPSARLVEPSEDEGAPLGGPVDLADVPDVEELRLRITGAQDRVGLPAGAKKDGNKRQRLQLRLAVPGYGPDSADRLAEYLADPVVAPPLDGGVTLTVDGLLTEIGRLKRHRTPDGRASLHKPLALLWMADRIATGGTRLVAWPEFRRGFGAFLREFAPATSRTTPEYPFWHLGSSRLLWEVHGVAGVPRAADRTAAAGLTRQAAVLLRDEAVRGTVIDLVVNRYLSGDLRVPPRARDVLRPLVGVRIRTVSGQPNMVLAMNSDTVTVGTKQSPEGQPVPLVEVQKGLDLLVGQRSVGVNVEELGYRSAFVGAVLATLPTARVAMNPATIALGGSEVVDPSIDATDAVTQVKIRKEQARLRKLLAGGRDVAPCALCGDEYPIEFLVAAHVKRRAVCADSERHDLLNVAMLACGFGCDILYETGWITVDSTGRVRTAPLNGVPDAFRDRTSALTGRPCRAHHTNSEPYFAWHRTTIFRGSSHQGRRVVGPTGRTSL</sequence>
<reference evidence="2 3" key="1">
    <citation type="submission" date="2016-12" db="EMBL/GenBank/DDBJ databases">
        <title>The draft genome sequence of Actinophytocola xinjiangensis.</title>
        <authorList>
            <person name="Wang W."/>
            <person name="Yuan L."/>
        </authorList>
    </citation>
    <scope>NUCLEOTIDE SEQUENCE [LARGE SCALE GENOMIC DNA]</scope>
    <source>
        <strain evidence="2 3">CGMCC 4.4663</strain>
    </source>
</reference>
<dbReference type="EMBL" id="MSIF01000001">
    <property type="protein sequence ID" value="OLF14384.1"/>
    <property type="molecule type" value="Genomic_DNA"/>
</dbReference>
<keyword evidence="3" id="KW-1185">Reference proteome</keyword>